<protein>
    <submittedName>
        <fullName evidence="3">Uncharacterized protein</fullName>
    </submittedName>
</protein>
<proteinExistence type="predicted"/>
<feature type="transmembrane region" description="Helical" evidence="2">
    <location>
        <begin position="28"/>
        <end position="44"/>
    </location>
</feature>
<keyword evidence="2" id="KW-1133">Transmembrane helix</keyword>
<keyword evidence="4" id="KW-1185">Reference proteome</keyword>
<dbReference type="InParanoid" id="B2A3R0"/>
<evidence type="ECO:0000256" key="1">
    <source>
        <dbReference type="SAM" id="MobiDB-lite"/>
    </source>
</evidence>
<accession>B2A3R0</accession>
<dbReference type="Proteomes" id="UP000001683">
    <property type="component" value="Chromosome"/>
</dbReference>
<reference evidence="3 4" key="2">
    <citation type="journal article" date="2011" name="J. Bacteriol.">
        <title>Complete genome sequence of the anaerobic, halophilic alkalithermophile Natranaerobius thermophilus JW/NM-WN-LF.</title>
        <authorList>
            <person name="Zhao B."/>
            <person name="Mesbah N.M."/>
            <person name="Dalin E."/>
            <person name="Goodwin L."/>
            <person name="Nolan M."/>
            <person name="Pitluck S."/>
            <person name="Chertkov O."/>
            <person name="Brettin T.S."/>
            <person name="Han J."/>
            <person name="Larimer F.W."/>
            <person name="Land M.L."/>
            <person name="Hauser L."/>
            <person name="Kyrpides N."/>
            <person name="Wiegel J."/>
        </authorList>
    </citation>
    <scope>NUCLEOTIDE SEQUENCE [LARGE SCALE GENOMIC DNA]</scope>
    <source>
        <strain evidence="4">ATCC BAA-1301 / DSM 18059 / JW/NM-WN-LF</strain>
    </source>
</reference>
<evidence type="ECO:0000256" key="2">
    <source>
        <dbReference type="SAM" id="Phobius"/>
    </source>
</evidence>
<dbReference type="STRING" id="457570.Nther_0087"/>
<reference evidence="3 4" key="1">
    <citation type="submission" date="2008-04" db="EMBL/GenBank/DDBJ databases">
        <title>Complete sequence of chromosome of Natranaerobius thermophilus JW/NM-WN-LF.</title>
        <authorList>
            <consortium name="US DOE Joint Genome Institute"/>
            <person name="Copeland A."/>
            <person name="Lucas S."/>
            <person name="Lapidus A."/>
            <person name="Glavina del Rio T."/>
            <person name="Dalin E."/>
            <person name="Tice H."/>
            <person name="Bruce D."/>
            <person name="Goodwin L."/>
            <person name="Pitluck S."/>
            <person name="Chertkov O."/>
            <person name="Brettin T."/>
            <person name="Detter J.C."/>
            <person name="Han C."/>
            <person name="Kuske C.R."/>
            <person name="Schmutz J."/>
            <person name="Larimer F."/>
            <person name="Land M."/>
            <person name="Hauser L."/>
            <person name="Kyrpides N."/>
            <person name="Lykidis A."/>
            <person name="Mesbah N.M."/>
            <person name="Wiegel J."/>
        </authorList>
    </citation>
    <scope>NUCLEOTIDE SEQUENCE [LARGE SCALE GENOMIC DNA]</scope>
    <source>
        <strain evidence="4">ATCC BAA-1301 / DSM 18059 / JW/NM-WN-LF</strain>
    </source>
</reference>
<feature type="region of interest" description="Disordered" evidence="1">
    <location>
        <begin position="53"/>
        <end position="78"/>
    </location>
</feature>
<dbReference type="EMBL" id="CP001034">
    <property type="protein sequence ID" value="ACB83686.1"/>
    <property type="molecule type" value="Genomic_DNA"/>
</dbReference>
<dbReference type="AlphaFoldDB" id="B2A3R0"/>
<organism evidence="3 4">
    <name type="scientific">Natranaerobius thermophilus (strain ATCC BAA-1301 / DSM 18059 / JW/NM-WN-LF)</name>
    <dbReference type="NCBI Taxonomy" id="457570"/>
    <lineage>
        <taxon>Bacteria</taxon>
        <taxon>Bacillati</taxon>
        <taxon>Bacillota</taxon>
        <taxon>Clostridia</taxon>
        <taxon>Natranaerobiales</taxon>
        <taxon>Natranaerobiaceae</taxon>
        <taxon>Natranaerobius</taxon>
    </lineage>
</organism>
<dbReference type="KEGG" id="nth:Nther_0087"/>
<gene>
    <name evidence="3" type="ordered locus">Nther_0087</name>
</gene>
<evidence type="ECO:0000313" key="3">
    <source>
        <dbReference type="EMBL" id="ACB83686.1"/>
    </source>
</evidence>
<name>B2A3R0_NATTJ</name>
<keyword evidence="2" id="KW-0472">Membrane</keyword>
<dbReference type="RefSeq" id="WP_012446577.1">
    <property type="nucleotide sequence ID" value="NC_010718.1"/>
</dbReference>
<evidence type="ECO:0000313" key="4">
    <source>
        <dbReference type="Proteomes" id="UP000001683"/>
    </source>
</evidence>
<keyword evidence="2" id="KW-0812">Transmembrane</keyword>
<sequence length="78" mass="8636">MSLIGLSLFAATCIGMLTYSLAFTESLISAIFLLLAVIGFYYSIREHAEELMGENTETTQGRGQQMERPNLTEREGAK</sequence>
<dbReference type="HOGENOM" id="CLU_2618337_0_0_9"/>